<dbReference type="EMBL" id="BGZK01000501">
    <property type="protein sequence ID" value="GBP47453.1"/>
    <property type="molecule type" value="Genomic_DNA"/>
</dbReference>
<keyword evidence="3" id="KW-1185">Reference proteome</keyword>
<feature type="compositionally biased region" description="Basic and acidic residues" evidence="1">
    <location>
        <begin position="13"/>
        <end position="28"/>
    </location>
</feature>
<organism evidence="2 3">
    <name type="scientific">Eumeta variegata</name>
    <name type="common">Bagworm moth</name>
    <name type="synonym">Eumeta japonica</name>
    <dbReference type="NCBI Taxonomy" id="151549"/>
    <lineage>
        <taxon>Eukaryota</taxon>
        <taxon>Metazoa</taxon>
        <taxon>Ecdysozoa</taxon>
        <taxon>Arthropoda</taxon>
        <taxon>Hexapoda</taxon>
        <taxon>Insecta</taxon>
        <taxon>Pterygota</taxon>
        <taxon>Neoptera</taxon>
        <taxon>Endopterygota</taxon>
        <taxon>Lepidoptera</taxon>
        <taxon>Glossata</taxon>
        <taxon>Ditrysia</taxon>
        <taxon>Tineoidea</taxon>
        <taxon>Psychidae</taxon>
        <taxon>Oiketicinae</taxon>
        <taxon>Eumeta</taxon>
    </lineage>
</organism>
<feature type="region of interest" description="Disordered" evidence="1">
    <location>
        <begin position="1"/>
        <end position="53"/>
    </location>
</feature>
<dbReference type="Proteomes" id="UP000299102">
    <property type="component" value="Unassembled WGS sequence"/>
</dbReference>
<accession>A0A4C1W8U5</accession>
<evidence type="ECO:0000256" key="1">
    <source>
        <dbReference type="SAM" id="MobiDB-lite"/>
    </source>
</evidence>
<reference evidence="2 3" key="1">
    <citation type="journal article" date="2019" name="Commun. Biol.">
        <title>The bagworm genome reveals a unique fibroin gene that provides high tensile strength.</title>
        <authorList>
            <person name="Kono N."/>
            <person name="Nakamura H."/>
            <person name="Ohtoshi R."/>
            <person name="Tomita M."/>
            <person name="Numata K."/>
            <person name="Arakawa K."/>
        </authorList>
    </citation>
    <scope>NUCLEOTIDE SEQUENCE [LARGE SCALE GENOMIC DNA]</scope>
</reference>
<protein>
    <submittedName>
        <fullName evidence="2">Uncharacterized protein</fullName>
    </submittedName>
</protein>
<gene>
    <name evidence="2" type="ORF">EVAR_85045_1</name>
</gene>
<dbReference type="AlphaFoldDB" id="A0A4C1W8U5"/>
<proteinExistence type="predicted"/>
<sequence>MFRRKNGSFGRAAPEEMPERVRPSEPRRRPFLQGTANPDGPGTTGLEGSSPIPGVALPPSIIPHFILRTPFASPPWTKIPPASLGREGLAPKTPITLEFIQQVLTRALSEIVYEAPQDVV</sequence>
<comment type="caution">
    <text evidence="2">The sequence shown here is derived from an EMBL/GenBank/DDBJ whole genome shotgun (WGS) entry which is preliminary data.</text>
</comment>
<evidence type="ECO:0000313" key="2">
    <source>
        <dbReference type="EMBL" id="GBP47453.1"/>
    </source>
</evidence>
<evidence type="ECO:0000313" key="3">
    <source>
        <dbReference type="Proteomes" id="UP000299102"/>
    </source>
</evidence>
<name>A0A4C1W8U5_EUMVA</name>